<sequence length="505" mass="53344">MPAALLRAALLIVAAAATPAAAQPRVVTSPAPQRVALTVYRAPYGRGAIDLNDLRGFALVTETRRIAVPRGPATLRFEGVAAGIVPVSAVVDGLPGGVVEKNRDARLLSPASLIDGTLGRQVTLTRTDRATGRRTSEEATIVAGPASGVVLRTATGIEALRCAGLPERLSFRGVPAGLSSKPVLSVAVDSPVARTVTVRLSYLASGFDWRASYVATIAADARSLDLFAWLTLANGNAEAFADAEVAAVAGRLNRIATPDFRVPAAPLSLTCYPLGTTTSDLREQVYEEPGSIVLTGSRVANAMFAPPPPLPPPPPPAPPPPPEDVGDLKLYRVPEPVTVRARGQKQVALLARTTVPFERRYRRPLYPGQTATPSPTPVVLVLRNRKEEGLGLALPSGSTATYARRGEERLLLGLGTLDDRAEGETFRIAVGTSPQILVEQTLPARNEALIQATNGSRLPATIDVPIGAAGQKIESDDPDLRRVDGVATWSIVLQPGDRASLRYRY</sequence>
<proteinExistence type="predicted"/>
<evidence type="ECO:0000313" key="3">
    <source>
        <dbReference type="EMBL" id="SFP86300.1"/>
    </source>
</evidence>
<keyword evidence="4" id="KW-1185">Reference proteome</keyword>
<name>A0A1I5TTA5_9SPHN</name>
<dbReference type="AlphaFoldDB" id="A0A1I5TTA5"/>
<feature type="region of interest" description="Disordered" evidence="1">
    <location>
        <begin position="304"/>
        <end position="325"/>
    </location>
</feature>
<feature type="chain" id="PRO_5011624844" description="DUF4139 domain-containing protein" evidence="2">
    <location>
        <begin position="23"/>
        <end position="505"/>
    </location>
</feature>
<dbReference type="EMBL" id="FOXP01000009">
    <property type="protein sequence ID" value="SFP86300.1"/>
    <property type="molecule type" value="Genomic_DNA"/>
</dbReference>
<dbReference type="Proteomes" id="UP000199586">
    <property type="component" value="Unassembled WGS sequence"/>
</dbReference>
<evidence type="ECO:0000256" key="2">
    <source>
        <dbReference type="SAM" id="SignalP"/>
    </source>
</evidence>
<gene>
    <name evidence="3" type="ORF">SAMN04488241_10940</name>
</gene>
<dbReference type="RefSeq" id="WP_245739293.1">
    <property type="nucleotide sequence ID" value="NZ_FOXP01000009.1"/>
</dbReference>
<reference evidence="3 4" key="1">
    <citation type="submission" date="2016-10" db="EMBL/GenBank/DDBJ databases">
        <authorList>
            <person name="de Groot N.N."/>
        </authorList>
    </citation>
    <scope>NUCLEOTIDE SEQUENCE [LARGE SCALE GENOMIC DNA]</scope>
    <source>
        <strain evidence="3 4">CGMCC 1.9113</strain>
    </source>
</reference>
<evidence type="ECO:0000313" key="4">
    <source>
        <dbReference type="Proteomes" id="UP000199586"/>
    </source>
</evidence>
<organism evidence="3 4">
    <name type="scientific">Sphingomonas rubra</name>
    <dbReference type="NCBI Taxonomy" id="634430"/>
    <lineage>
        <taxon>Bacteria</taxon>
        <taxon>Pseudomonadati</taxon>
        <taxon>Pseudomonadota</taxon>
        <taxon>Alphaproteobacteria</taxon>
        <taxon>Sphingomonadales</taxon>
        <taxon>Sphingomonadaceae</taxon>
        <taxon>Sphingomonas</taxon>
    </lineage>
</organism>
<evidence type="ECO:0000256" key="1">
    <source>
        <dbReference type="SAM" id="MobiDB-lite"/>
    </source>
</evidence>
<protein>
    <recommendedName>
        <fullName evidence="5">DUF4139 domain-containing protein</fullName>
    </recommendedName>
</protein>
<feature type="compositionally biased region" description="Pro residues" evidence="1">
    <location>
        <begin position="305"/>
        <end position="323"/>
    </location>
</feature>
<dbReference type="PANTHER" id="PTHR38075:SF1">
    <property type="entry name" value="DUF4139 DOMAIN-CONTAINING PROTEIN"/>
    <property type="match status" value="1"/>
</dbReference>
<dbReference type="STRING" id="634430.SAMN04488241_10940"/>
<dbReference type="PANTHER" id="PTHR38075">
    <property type="entry name" value="DUF4139 DOMAIN-CONTAINING PROTEIN"/>
    <property type="match status" value="1"/>
</dbReference>
<evidence type="ECO:0008006" key="5">
    <source>
        <dbReference type="Google" id="ProtNLM"/>
    </source>
</evidence>
<feature type="signal peptide" evidence="2">
    <location>
        <begin position="1"/>
        <end position="22"/>
    </location>
</feature>
<accession>A0A1I5TTA5</accession>
<keyword evidence="2" id="KW-0732">Signal</keyword>